<comment type="caution">
    <text evidence="9">The sequence shown here is derived from an EMBL/GenBank/DDBJ whole genome shotgun (WGS) entry which is preliminary data.</text>
</comment>
<dbReference type="FunFam" id="1.20.1540.10:FF:000027">
    <property type="entry name" value="Rhomboid family intramembrane serine protease"/>
    <property type="match status" value="1"/>
</dbReference>
<feature type="transmembrane region" description="Helical" evidence="7">
    <location>
        <begin position="104"/>
        <end position="122"/>
    </location>
</feature>
<feature type="transmembrane region" description="Helical" evidence="7">
    <location>
        <begin position="158"/>
        <end position="184"/>
    </location>
</feature>
<comment type="subcellular location">
    <subcellularLocation>
        <location evidence="1">Membrane</location>
        <topology evidence="1">Multi-pass membrane protein</topology>
    </subcellularLocation>
</comment>
<dbReference type="Pfam" id="PF01694">
    <property type="entry name" value="Rhomboid"/>
    <property type="match status" value="1"/>
</dbReference>
<dbReference type="Gene3D" id="1.20.1540.10">
    <property type="entry name" value="Rhomboid-like"/>
    <property type="match status" value="1"/>
</dbReference>
<keyword evidence="9" id="KW-0645">Protease</keyword>
<keyword evidence="6 7" id="KW-0472">Membrane</keyword>
<evidence type="ECO:0000256" key="4">
    <source>
        <dbReference type="ARBA" id="ARBA00022692"/>
    </source>
</evidence>
<accession>A0A3D5QAN3</accession>
<organism evidence="9 10">
    <name type="scientific">Flexistipes sinusarabici</name>
    <dbReference type="NCBI Taxonomy" id="2352"/>
    <lineage>
        <taxon>Bacteria</taxon>
        <taxon>Pseudomonadati</taxon>
        <taxon>Deferribacterota</taxon>
        <taxon>Deferribacteres</taxon>
        <taxon>Deferribacterales</taxon>
        <taxon>Flexistipitaceae</taxon>
        <taxon>Flexistipes</taxon>
    </lineage>
</organism>
<dbReference type="GO" id="GO:0006508">
    <property type="term" value="P:proteolysis"/>
    <property type="evidence" value="ECO:0007669"/>
    <property type="project" value="UniProtKB-KW"/>
</dbReference>
<evidence type="ECO:0000256" key="7">
    <source>
        <dbReference type="SAM" id="Phobius"/>
    </source>
</evidence>
<keyword evidence="4 7" id="KW-0812">Transmembrane</keyword>
<keyword evidence="9" id="KW-0378">Hydrolase</keyword>
<dbReference type="AlphaFoldDB" id="A0A3D5QAN3"/>
<evidence type="ECO:0000259" key="8">
    <source>
        <dbReference type="Pfam" id="PF01694"/>
    </source>
</evidence>
<evidence type="ECO:0000256" key="5">
    <source>
        <dbReference type="ARBA" id="ARBA00022989"/>
    </source>
</evidence>
<keyword evidence="3" id="KW-0997">Cell inner membrane</keyword>
<evidence type="ECO:0000313" key="9">
    <source>
        <dbReference type="EMBL" id="HCW92886.1"/>
    </source>
</evidence>
<dbReference type="InterPro" id="IPR022764">
    <property type="entry name" value="Peptidase_S54_rhomboid_dom"/>
</dbReference>
<protein>
    <submittedName>
        <fullName evidence="9">Rhomboid family intramembrane serine protease</fullName>
    </submittedName>
</protein>
<feature type="domain" description="Peptidase S54 rhomboid" evidence="8">
    <location>
        <begin position="64"/>
        <end position="216"/>
    </location>
</feature>
<keyword evidence="2" id="KW-1003">Cell membrane</keyword>
<evidence type="ECO:0000256" key="6">
    <source>
        <dbReference type="ARBA" id="ARBA00023136"/>
    </source>
</evidence>
<feature type="transmembrane region" description="Helical" evidence="7">
    <location>
        <begin position="196"/>
        <end position="215"/>
    </location>
</feature>
<name>A0A3D5QAN3_FLESI</name>
<dbReference type="EMBL" id="DPPF01000087">
    <property type="protein sequence ID" value="HCW92886.1"/>
    <property type="molecule type" value="Genomic_DNA"/>
</dbReference>
<dbReference type="SUPFAM" id="SSF144091">
    <property type="entry name" value="Rhomboid-like"/>
    <property type="match status" value="1"/>
</dbReference>
<gene>
    <name evidence="9" type="ORF">DHM44_04315</name>
</gene>
<evidence type="ECO:0000313" key="10">
    <source>
        <dbReference type="Proteomes" id="UP000262325"/>
    </source>
</evidence>
<feature type="transmembrane region" description="Helical" evidence="7">
    <location>
        <begin position="40"/>
        <end position="62"/>
    </location>
</feature>
<feature type="transmembrane region" description="Helical" evidence="7">
    <location>
        <begin position="128"/>
        <end position="146"/>
    </location>
</feature>
<evidence type="ECO:0000256" key="3">
    <source>
        <dbReference type="ARBA" id="ARBA00022519"/>
    </source>
</evidence>
<dbReference type="GO" id="GO:0004252">
    <property type="term" value="F:serine-type endopeptidase activity"/>
    <property type="evidence" value="ECO:0007669"/>
    <property type="project" value="InterPro"/>
</dbReference>
<evidence type="ECO:0000256" key="2">
    <source>
        <dbReference type="ARBA" id="ARBA00022475"/>
    </source>
</evidence>
<dbReference type="Proteomes" id="UP000262325">
    <property type="component" value="Unassembled WGS sequence"/>
</dbReference>
<dbReference type="PANTHER" id="PTHR43066">
    <property type="entry name" value="RHOMBOID-RELATED PROTEIN"/>
    <property type="match status" value="1"/>
</dbReference>
<reference evidence="9 10" key="1">
    <citation type="journal article" date="2018" name="Nat. Biotechnol.">
        <title>A standardized bacterial taxonomy based on genome phylogeny substantially revises the tree of life.</title>
        <authorList>
            <person name="Parks D.H."/>
            <person name="Chuvochina M."/>
            <person name="Waite D.W."/>
            <person name="Rinke C."/>
            <person name="Skarshewski A."/>
            <person name="Chaumeil P.A."/>
            <person name="Hugenholtz P."/>
        </authorList>
    </citation>
    <scope>NUCLEOTIDE SEQUENCE [LARGE SCALE GENOMIC DNA]</scope>
    <source>
        <strain evidence="9">UBA8672</strain>
    </source>
</reference>
<dbReference type="OMA" id="IAYWAHA"/>
<keyword evidence="5 7" id="KW-1133">Transmembrane helix</keyword>
<dbReference type="PANTHER" id="PTHR43066:SF26">
    <property type="entry name" value="RHOMBOID PROTEASE GLPG"/>
    <property type="match status" value="1"/>
</dbReference>
<sequence>MFPLSDSIKALRKPYINTFIIIFNIAIFFYQLSLGSEMRYFIFEYGLIPLKVFAPFEIVPVIEKIYPFFTSMFLHGGWFHLISNMYFLFIFGDNVEDDLGHVKYLFVYILFGLAAAITQVIMFSNSGIPTIGASGAVAGVMGYYFIRYPHATVKTLVIFIFFITIVDIPAIIFLGVWFFIQFISGSTQAAVASGGGIAWWAHIGGFFAGILICIINRKRYYRAG</sequence>
<proteinExistence type="predicted"/>
<evidence type="ECO:0000256" key="1">
    <source>
        <dbReference type="ARBA" id="ARBA00004141"/>
    </source>
</evidence>
<dbReference type="GO" id="GO:0016020">
    <property type="term" value="C:membrane"/>
    <property type="evidence" value="ECO:0007669"/>
    <property type="project" value="UniProtKB-SubCell"/>
</dbReference>
<feature type="transmembrane region" description="Helical" evidence="7">
    <location>
        <begin position="15"/>
        <end position="33"/>
    </location>
</feature>
<feature type="transmembrane region" description="Helical" evidence="7">
    <location>
        <begin position="68"/>
        <end position="92"/>
    </location>
</feature>
<dbReference type="InterPro" id="IPR035952">
    <property type="entry name" value="Rhomboid-like_sf"/>
</dbReference>